<dbReference type="STRING" id="178035.A0A154P3X3"/>
<accession>A0A154P3X3</accession>
<dbReference type="GO" id="GO:0032543">
    <property type="term" value="P:mitochondrial translation"/>
    <property type="evidence" value="ECO:0007669"/>
    <property type="project" value="TreeGrafter"/>
</dbReference>
<dbReference type="GO" id="GO:0003735">
    <property type="term" value="F:structural constituent of ribosome"/>
    <property type="evidence" value="ECO:0007669"/>
    <property type="project" value="InterPro"/>
</dbReference>
<keyword evidence="4" id="KW-1185">Reference proteome</keyword>
<sequence>MALVRFVKNVGKNIQIPGQNRNVSLSATTYLKEIIEKKVDNTLIIEAIIKEDENEKRLLKPKQGACTICSSGIDIKHTDVLILSQFIRSDGRILPQRITGLCKIQQKRISTMILMAQAAGLLPGPLGDLSTRRKWKKFNTYYDETTIKTRYM</sequence>
<dbReference type="InterPro" id="IPR036870">
    <property type="entry name" value="Ribosomal_bS18_sf"/>
</dbReference>
<dbReference type="Proteomes" id="UP000076502">
    <property type="component" value="Unassembled WGS sequence"/>
</dbReference>
<evidence type="ECO:0000313" key="3">
    <source>
        <dbReference type="EMBL" id="KZC06616.1"/>
    </source>
</evidence>
<dbReference type="GO" id="GO:0070181">
    <property type="term" value="F:small ribosomal subunit rRNA binding"/>
    <property type="evidence" value="ECO:0007669"/>
    <property type="project" value="TreeGrafter"/>
</dbReference>
<dbReference type="OrthoDB" id="10054543at2759"/>
<dbReference type="GO" id="GO:0005763">
    <property type="term" value="C:mitochondrial small ribosomal subunit"/>
    <property type="evidence" value="ECO:0007669"/>
    <property type="project" value="TreeGrafter"/>
</dbReference>
<evidence type="ECO:0000256" key="2">
    <source>
        <dbReference type="ARBA" id="ARBA00023274"/>
    </source>
</evidence>
<reference evidence="3 4" key="1">
    <citation type="submission" date="2015-07" db="EMBL/GenBank/DDBJ databases">
        <title>The genome of Dufourea novaeangliae.</title>
        <authorList>
            <person name="Pan H."/>
            <person name="Kapheim K."/>
        </authorList>
    </citation>
    <scope>NUCLEOTIDE SEQUENCE [LARGE SCALE GENOMIC DNA]</scope>
    <source>
        <strain evidence="3">0120121106</strain>
        <tissue evidence="3">Whole body</tissue>
    </source>
</reference>
<dbReference type="PANTHER" id="PTHR13479">
    <property type="entry name" value="30S RIBOSOMAL PROTEIN S18"/>
    <property type="match status" value="1"/>
</dbReference>
<organism evidence="3 4">
    <name type="scientific">Dufourea novaeangliae</name>
    <name type="common">Sweat bee</name>
    <dbReference type="NCBI Taxonomy" id="178035"/>
    <lineage>
        <taxon>Eukaryota</taxon>
        <taxon>Metazoa</taxon>
        <taxon>Ecdysozoa</taxon>
        <taxon>Arthropoda</taxon>
        <taxon>Hexapoda</taxon>
        <taxon>Insecta</taxon>
        <taxon>Pterygota</taxon>
        <taxon>Neoptera</taxon>
        <taxon>Endopterygota</taxon>
        <taxon>Hymenoptera</taxon>
        <taxon>Apocrita</taxon>
        <taxon>Aculeata</taxon>
        <taxon>Apoidea</taxon>
        <taxon>Anthophila</taxon>
        <taxon>Halictidae</taxon>
        <taxon>Rophitinae</taxon>
        <taxon>Dufourea</taxon>
    </lineage>
</organism>
<dbReference type="OMA" id="ACQTKFC"/>
<keyword evidence="2" id="KW-0687">Ribonucleoprotein</keyword>
<proteinExistence type="predicted"/>
<evidence type="ECO:0000256" key="1">
    <source>
        <dbReference type="ARBA" id="ARBA00022980"/>
    </source>
</evidence>
<dbReference type="AlphaFoldDB" id="A0A154P3X3"/>
<dbReference type="InterPro" id="IPR001648">
    <property type="entry name" value="Ribosomal_bS18"/>
</dbReference>
<dbReference type="Gene3D" id="4.10.640.10">
    <property type="entry name" value="Ribosomal protein S18"/>
    <property type="match status" value="1"/>
</dbReference>
<name>A0A154P3X3_DUFNO</name>
<evidence type="ECO:0000313" key="4">
    <source>
        <dbReference type="Proteomes" id="UP000076502"/>
    </source>
</evidence>
<protein>
    <submittedName>
        <fullName evidence="3">28S ribosomal protein S18a, mitochondrial</fullName>
    </submittedName>
</protein>
<dbReference type="PANTHER" id="PTHR13479:SF66">
    <property type="entry name" value="LARGE RIBOSOMAL SUBUNIT PROTEIN ML66"/>
    <property type="match status" value="1"/>
</dbReference>
<gene>
    <name evidence="3" type="ORF">WN55_10527</name>
</gene>
<dbReference type="Pfam" id="PF01084">
    <property type="entry name" value="Ribosomal_S18"/>
    <property type="match status" value="1"/>
</dbReference>
<keyword evidence="1 3" id="KW-0689">Ribosomal protein</keyword>
<dbReference type="EMBL" id="KQ434809">
    <property type="protein sequence ID" value="KZC06616.1"/>
    <property type="molecule type" value="Genomic_DNA"/>
</dbReference>
<dbReference type="SUPFAM" id="SSF46911">
    <property type="entry name" value="Ribosomal protein S18"/>
    <property type="match status" value="1"/>
</dbReference>